<evidence type="ECO:0000256" key="2">
    <source>
        <dbReference type="ARBA" id="ARBA00022691"/>
    </source>
</evidence>
<evidence type="ECO:0000256" key="5">
    <source>
        <dbReference type="ARBA" id="ARBA00023014"/>
    </source>
</evidence>
<dbReference type="NCBIfam" id="TIGR04100">
    <property type="entry name" value="rSAM_pair_X"/>
    <property type="match status" value="1"/>
</dbReference>
<dbReference type="GO" id="GO:0051539">
    <property type="term" value="F:4 iron, 4 sulfur cluster binding"/>
    <property type="evidence" value="ECO:0007669"/>
    <property type="project" value="UniProtKB-KW"/>
</dbReference>
<dbReference type="HOGENOM" id="CLU_1364481_0_0_9"/>
<evidence type="ECO:0000259" key="6">
    <source>
        <dbReference type="PROSITE" id="PS51918"/>
    </source>
</evidence>
<dbReference type="PANTHER" id="PTHR42836:SF1">
    <property type="entry name" value="7-CARBOXY-7-DEAZAGUANINE SYNTHASE"/>
    <property type="match status" value="1"/>
</dbReference>
<dbReference type="Proteomes" id="UP000032431">
    <property type="component" value="Chromosome I"/>
</dbReference>
<sequence length="198" mass="22061">MTITYRLGDSLYVNMTNRCSNRCDFCIRNYGDGIGGSGDLWLDREPTVDETVQDILKNVSGCKELVFCGYGEPLMRLDDVIAVIKAVKPKIGIPVRINTNGQADLIHGRQTAKELAGLVDTVSISLNAPNAKEYEALCHSDYGEKAFDAILKYAADCKKYIPNVVFSVVDVMDKEDIEKCRKIAEDIGVIFRVREMIK</sequence>
<evidence type="ECO:0000256" key="1">
    <source>
        <dbReference type="ARBA" id="ARBA00022485"/>
    </source>
</evidence>
<keyword evidence="1" id="KW-0004">4Fe-4S</keyword>
<dbReference type="SFLD" id="SFLDS00029">
    <property type="entry name" value="Radical_SAM"/>
    <property type="match status" value="1"/>
</dbReference>
<evidence type="ECO:0000256" key="4">
    <source>
        <dbReference type="ARBA" id="ARBA00023004"/>
    </source>
</evidence>
<name>A0A078KLB8_9FIRM</name>
<dbReference type="AlphaFoldDB" id="A0A078KLB8"/>
<dbReference type="SFLD" id="SFLDG01111">
    <property type="entry name" value="Uncharacterised_Radical_SAM_Su"/>
    <property type="match status" value="1"/>
</dbReference>
<dbReference type="InterPro" id="IPR023821">
    <property type="entry name" value="rSAM_TatD-assoc"/>
</dbReference>
<dbReference type="InterPro" id="IPR007197">
    <property type="entry name" value="rSAM"/>
</dbReference>
<proteinExistence type="predicted"/>
<evidence type="ECO:0000313" key="8">
    <source>
        <dbReference type="Proteomes" id="UP000032431"/>
    </source>
</evidence>
<gene>
    <name evidence="7" type="ORF">CCDG5_0153</name>
</gene>
<reference evidence="8" key="1">
    <citation type="submission" date="2014-07" db="EMBL/GenBank/DDBJ databases">
        <authorList>
            <person name="Wibberg D."/>
        </authorList>
    </citation>
    <scope>NUCLEOTIDE SEQUENCE [LARGE SCALE GENOMIC DNA]</scope>
    <source>
        <strain evidence="8">DG5</strain>
    </source>
</reference>
<dbReference type="STRING" id="29343.CCDG5_0153"/>
<dbReference type="Gene3D" id="3.20.20.70">
    <property type="entry name" value="Aldolase class I"/>
    <property type="match status" value="1"/>
</dbReference>
<evidence type="ECO:0000256" key="3">
    <source>
        <dbReference type="ARBA" id="ARBA00022723"/>
    </source>
</evidence>
<dbReference type="InterPro" id="IPR058240">
    <property type="entry name" value="rSAM_sf"/>
</dbReference>
<dbReference type="GO" id="GO:0046872">
    <property type="term" value="F:metal ion binding"/>
    <property type="evidence" value="ECO:0007669"/>
    <property type="project" value="UniProtKB-KW"/>
</dbReference>
<keyword evidence="3" id="KW-0479">Metal-binding</keyword>
<dbReference type="CDD" id="cd01335">
    <property type="entry name" value="Radical_SAM"/>
    <property type="match status" value="1"/>
</dbReference>
<dbReference type="OrthoDB" id="6258756at2"/>
<dbReference type="Pfam" id="PF04055">
    <property type="entry name" value="Radical_SAM"/>
    <property type="match status" value="1"/>
</dbReference>
<protein>
    <submittedName>
        <fullName evidence="7">Radical SAM protein</fullName>
    </submittedName>
</protein>
<keyword evidence="4" id="KW-0408">Iron</keyword>
<dbReference type="EMBL" id="LM995447">
    <property type="protein sequence ID" value="CDZ23297.1"/>
    <property type="molecule type" value="Genomic_DNA"/>
</dbReference>
<dbReference type="PROSITE" id="PS51918">
    <property type="entry name" value="RADICAL_SAM"/>
    <property type="match status" value="1"/>
</dbReference>
<dbReference type="InterPro" id="IPR013785">
    <property type="entry name" value="Aldolase_TIM"/>
</dbReference>
<keyword evidence="8" id="KW-1185">Reference proteome</keyword>
<dbReference type="PANTHER" id="PTHR42836">
    <property type="entry name" value="7-CARBOXY-7-DEAZAGUANINE SYNTHASE"/>
    <property type="match status" value="1"/>
</dbReference>
<keyword evidence="2" id="KW-0949">S-adenosyl-L-methionine</keyword>
<dbReference type="InterPro" id="IPR023822">
    <property type="entry name" value="rSAM_TatD-assoc_bac"/>
</dbReference>
<dbReference type="KEGG" id="ccel:CCDG5_0153"/>
<dbReference type="PATRIC" id="fig|29343.3.peg.156"/>
<dbReference type="SUPFAM" id="SSF102114">
    <property type="entry name" value="Radical SAM enzymes"/>
    <property type="match status" value="1"/>
</dbReference>
<feature type="domain" description="Radical SAM core" evidence="6">
    <location>
        <begin position="5"/>
        <end position="198"/>
    </location>
</feature>
<keyword evidence="5" id="KW-0411">Iron-sulfur</keyword>
<dbReference type="NCBIfam" id="TIGR04038">
    <property type="entry name" value="tatD_link_rSAM"/>
    <property type="match status" value="1"/>
</dbReference>
<dbReference type="GO" id="GO:0003824">
    <property type="term" value="F:catalytic activity"/>
    <property type="evidence" value="ECO:0007669"/>
    <property type="project" value="InterPro"/>
</dbReference>
<organism evidence="7 8">
    <name type="scientific">[Clostridium] cellulosi</name>
    <dbReference type="NCBI Taxonomy" id="29343"/>
    <lineage>
        <taxon>Bacteria</taxon>
        <taxon>Bacillati</taxon>
        <taxon>Bacillota</taxon>
        <taxon>Clostridia</taxon>
        <taxon>Eubacteriales</taxon>
        <taxon>Oscillospiraceae</taxon>
        <taxon>Oscillospiraceae incertae sedis</taxon>
    </lineage>
</organism>
<accession>A0A078KLB8</accession>
<evidence type="ECO:0000313" key="7">
    <source>
        <dbReference type="EMBL" id="CDZ23297.1"/>
    </source>
</evidence>